<protein>
    <recommendedName>
        <fullName evidence="4">Gingipain domain-containing protein</fullName>
    </recommendedName>
</protein>
<evidence type="ECO:0000313" key="2">
    <source>
        <dbReference type="EMBL" id="KFE70289.1"/>
    </source>
</evidence>
<organism evidence="2 3">
    <name type="scientific">Hyalangium minutum</name>
    <dbReference type="NCBI Taxonomy" id="394096"/>
    <lineage>
        <taxon>Bacteria</taxon>
        <taxon>Pseudomonadati</taxon>
        <taxon>Myxococcota</taxon>
        <taxon>Myxococcia</taxon>
        <taxon>Myxococcales</taxon>
        <taxon>Cystobacterineae</taxon>
        <taxon>Archangiaceae</taxon>
        <taxon>Hyalangium</taxon>
    </lineage>
</organism>
<dbReference type="AlphaFoldDB" id="A0A085WRH6"/>
<evidence type="ECO:0008006" key="4">
    <source>
        <dbReference type="Google" id="ProtNLM"/>
    </source>
</evidence>
<keyword evidence="3" id="KW-1185">Reference proteome</keyword>
<sequence>MTLQLLLAQAGDGRPVIEMPLPLESLWEAPLPVPLPKPTHLYNLSADPNSLEEQRWALVVPDNERGRRLEAILSPLCKRRAEEQRRSVDIYRAPPGMNEKEARKFLADTMYPTSRSSREHASYVLLAGTPEDLSMELQEELTGEGVTLVGRLPFEREDDYAAYVEKVLTRERDAARPQQARAVFLTAQDMSPPVLSGHRFVVAPAAQRCSEARDKGYFPASSLTVEQLPAGAKEKLLELVRAPEPGLLFTLSHGVGAPTSGWVSPEAQRREQGNMWFGQGTALTADEVRQKEFLPGGIWFYFACFGAGTPTRSVFRPWMEQLVQTSVMSQWVLERVDRSRPLDARPFIAALPQAALANPKGPLAVIGHLDMAWICAFHNPRNGETHTHRLEDVLTTMVEGSRVGLALHSLSRFASKADRELRKYHQETAAAGSSGQSLSGEIDEEQAKERTTERAHLWMERHDLTSYTLLGDPAVRLVDRLSR</sequence>
<feature type="compositionally biased region" description="Low complexity" evidence="1">
    <location>
        <begin position="429"/>
        <end position="440"/>
    </location>
</feature>
<reference evidence="2 3" key="1">
    <citation type="submission" date="2014-04" db="EMBL/GenBank/DDBJ databases">
        <title>Genome assembly of Hyalangium minutum DSM 14724.</title>
        <authorList>
            <person name="Sharma G."/>
            <person name="Subramanian S."/>
        </authorList>
    </citation>
    <scope>NUCLEOTIDE SEQUENCE [LARGE SCALE GENOMIC DNA]</scope>
    <source>
        <strain evidence="2 3">DSM 14724</strain>
    </source>
</reference>
<evidence type="ECO:0000256" key="1">
    <source>
        <dbReference type="SAM" id="MobiDB-lite"/>
    </source>
</evidence>
<name>A0A085WRH6_9BACT</name>
<dbReference type="OrthoDB" id="3078209at2"/>
<feature type="region of interest" description="Disordered" evidence="1">
    <location>
        <begin position="427"/>
        <end position="451"/>
    </location>
</feature>
<gene>
    <name evidence="2" type="ORF">DB31_5331</name>
</gene>
<dbReference type="Proteomes" id="UP000028725">
    <property type="component" value="Unassembled WGS sequence"/>
</dbReference>
<accession>A0A085WRH6</accession>
<proteinExistence type="predicted"/>
<evidence type="ECO:0000313" key="3">
    <source>
        <dbReference type="Proteomes" id="UP000028725"/>
    </source>
</evidence>
<comment type="caution">
    <text evidence="2">The sequence shown here is derived from an EMBL/GenBank/DDBJ whole genome shotgun (WGS) entry which is preliminary data.</text>
</comment>
<dbReference type="STRING" id="394096.DB31_5331"/>
<dbReference type="EMBL" id="JMCB01000003">
    <property type="protein sequence ID" value="KFE70289.1"/>
    <property type="molecule type" value="Genomic_DNA"/>
</dbReference>
<dbReference type="PATRIC" id="fig|394096.3.peg.1810"/>